<evidence type="ECO:0000256" key="10">
    <source>
        <dbReference type="ARBA" id="ARBA00041631"/>
    </source>
</evidence>
<dbReference type="SUPFAM" id="SSF55331">
    <property type="entry name" value="Tautomerase/MIF"/>
    <property type="match status" value="1"/>
</dbReference>
<keyword evidence="5" id="KW-0413">Isomerase</keyword>
<evidence type="ECO:0000256" key="2">
    <source>
        <dbReference type="ARBA" id="ARBA00005851"/>
    </source>
</evidence>
<proteinExistence type="inferred from homology"/>
<dbReference type="InterPro" id="IPR014347">
    <property type="entry name" value="Tautomerase/MIF_sf"/>
</dbReference>
<organism evidence="13 14">
    <name type="scientific">Clytia hemisphaerica</name>
    <dbReference type="NCBI Taxonomy" id="252671"/>
    <lineage>
        <taxon>Eukaryota</taxon>
        <taxon>Metazoa</taxon>
        <taxon>Cnidaria</taxon>
        <taxon>Hydrozoa</taxon>
        <taxon>Hydroidolina</taxon>
        <taxon>Leptothecata</taxon>
        <taxon>Obeliida</taxon>
        <taxon>Clytiidae</taxon>
        <taxon>Clytia</taxon>
    </lineage>
</organism>
<evidence type="ECO:0000256" key="7">
    <source>
        <dbReference type="ARBA" id="ARBA00036823"/>
    </source>
</evidence>
<dbReference type="Gene3D" id="3.30.429.10">
    <property type="entry name" value="Macrophage Migration Inhibitory Factor"/>
    <property type="match status" value="1"/>
</dbReference>
<keyword evidence="14" id="KW-1185">Reference proteome</keyword>
<dbReference type="EnsemblMetazoa" id="CLYHEMT018561.1">
    <property type="protein sequence ID" value="CLYHEMP018561.1"/>
    <property type="gene ID" value="CLYHEMG018561"/>
</dbReference>
<evidence type="ECO:0000256" key="5">
    <source>
        <dbReference type="ARBA" id="ARBA00023235"/>
    </source>
</evidence>
<dbReference type="GO" id="GO:0004167">
    <property type="term" value="F:dopachrome isomerase activity"/>
    <property type="evidence" value="ECO:0007669"/>
    <property type="project" value="UniProtKB-EC"/>
</dbReference>
<evidence type="ECO:0000313" key="14">
    <source>
        <dbReference type="Proteomes" id="UP000594262"/>
    </source>
</evidence>
<dbReference type="Pfam" id="PF01187">
    <property type="entry name" value="MIF"/>
    <property type="match status" value="1"/>
</dbReference>
<protein>
    <recommendedName>
        <fullName evidence="12">L-dopachrome isomerase</fullName>
        <ecNumber evidence="9">5.3.2.1</ecNumber>
        <ecNumber evidence="8">5.3.3.12</ecNumber>
    </recommendedName>
    <alternativeName>
        <fullName evidence="10">L-dopachrome tautomerase</fullName>
    </alternativeName>
    <alternativeName>
        <fullName evidence="11">Phenylpyruvate tautomerase</fullName>
    </alternativeName>
</protein>
<sequence>MPHLKIRTTQPASDFDQEFFDQITDAIAAVNNKPKSYFLIDLKGDQKMSFGGTMGKVAHVTFSSIGKINAEMNAKCATAIFKSLNAKGVPSDRIYIEFRDLSRENTAWNNKLFSQ</sequence>
<reference evidence="13" key="1">
    <citation type="submission" date="2021-01" db="UniProtKB">
        <authorList>
            <consortium name="EnsemblMetazoa"/>
        </authorList>
    </citation>
    <scope>IDENTIFICATION</scope>
</reference>
<evidence type="ECO:0000256" key="8">
    <source>
        <dbReference type="ARBA" id="ARBA00038932"/>
    </source>
</evidence>
<comment type="catalytic activity">
    <reaction evidence="7">
        <text>L-dopachrome = 5,6-dihydroxyindole-2-carboxylate</text>
        <dbReference type="Rhea" id="RHEA:13041"/>
        <dbReference type="ChEBI" id="CHEBI:16875"/>
        <dbReference type="ChEBI" id="CHEBI:57509"/>
        <dbReference type="EC" id="5.3.3.12"/>
    </reaction>
</comment>
<dbReference type="EC" id="5.3.2.1" evidence="9"/>
<evidence type="ECO:0000256" key="11">
    <source>
        <dbReference type="ARBA" id="ARBA00041912"/>
    </source>
</evidence>
<dbReference type="AlphaFoldDB" id="A0A7M6DNP8"/>
<dbReference type="Proteomes" id="UP000594262">
    <property type="component" value="Unplaced"/>
</dbReference>
<dbReference type="PANTHER" id="PTHR11954">
    <property type="entry name" value="D-DOPACHROME DECARBOXYLASE"/>
    <property type="match status" value="1"/>
</dbReference>
<evidence type="ECO:0000256" key="4">
    <source>
        <dbReference type="ARBA" id="ARBA00022525"/>
    </source>
</evidence>
<dbReference type="InterPro" id="IPR001398">
    <property type="entry name" value="Macrophage_inhib_fac"/>
</dbReference>
<keyword evidence="4" id="KW-0964">Secreted</keyword>
<dbReference type="GO" id="GO:0005615">
    <property type="term" value="C:extracellular space"/>
    <property type="evidence" value="ECO:0007669"/>
    <property type="project" value="UniProtKB-KW"/>
</dbReference>
<evidence type="ECO:0000256" key="3">
    <source>
        <dbReference type="ARBA" id="ARBA00022514"/>
    </source>
</evidence>
<evidence type="ECO:0000256" key="9">
    <source>
        <dbReference type="ARBA" id="ARBA00039086"/>
    </source>
</evidence>
<evidence type="ECO:0000313" key="13">
    <source>
        <dbReference type="EnsemblMetazoa" id="CLYHEMP018561.2"/>
    </source>
</evidence>
<dbReference type="GeneID" id="136814999"/>
<dbReference type="RefSeq" id="XP_066927533.1">
    <property type="nucleotide sequence ID" value="XM_067071432.1"/>
</dbReference>
<comment type="similarity">
    <text evidence="2">Belongs to the MIF family.</text>
</comment>
<evidence type="ECO:0000256" key="12">
    <source>
        <dbReference type="ARBA" id="ARBA00042730"/>
    </source>
</evidence>
<comment type="catalytic activity">
    <reaction evidence="6">
        <text>3-phenylpyruvate = enol-phenylpyruvate</text>
        <dbReference type="Rhea" id="RHEA:17097"/>
        <dbReference type="ChEBI" id="CHEBI:16815"/>
        <dbReference type="ChEBI" id="CHEBI:18005"/>
        <dbReference type="EC" id="5.3.2.1"/>
    </reaction>
</comment>
<comment type="subcellular location">
    <subcellularLocation>
        <location evidence="1">Secreted</location>
    </subcellularLocation>
</comment>
<dbReference type="EnsemblMetazoa" id="CLYHEMT018561.2">
    <property type="protein sequence ID" value="CLYHEMP018561.2"/>
    <property type="gene ID" value="CLYHEMG018561"/>
</dbReference>
<dbReference type="EC" id="5.3.3.12" evidence="8"/>
<dbReference type="GO" id="GO:0005125">
    <property type="term" value="F:cytokine activity"/>
    <property type="evidence" value="ECO:0007669"/>
    <property type="project" value="UniProtKB-KW"/>
</dbReference>
<dbReference type="GO" id="GO:0050178">
    <property type="term" value="F:phenylpyruvate tautomerase activity"/>
    <property type="evidence" value="ECO:0007669"/>
    <property type="project" value="UniProtKB-EC"/>
</dbReference>
<dbReference type="OrthoDB" id="255819at2759"/>
<keyword evidence="3" id="KW-0202">Cytokine</keyword>
<accession>A0A7M6DNP8</accession>
<dbReference type="PANTHER" id="PTHR11954:SF6">
    <property type="entry name" value="MACROPHAGE MIGRATION INHIBITORY FACTOR"/>
    <property type="match status" value="1"/>
</dbReference>
<evidence type="ECO:0000256" key="1">
    <source>
        <dbReference type="ARBA" id="ARBA00004613"/>
    </source>
</evidence>
<name>A0A7M6DNP8_9CNID</name>
<evidence type="ECO:0000256" key="6">
    <source>
        <dbReference type="ARBA" id="ARBA00036735"/>
    </source>
</evidence>